<proteinExistence type="predicted"/>
<dbReference type="CTD" id="42748"/>
<evidence type="ECO:0000256" key="2">
    <source>
        <dbReference type="ARBA" id="ARBA00023242"/>
    </source>
</evidence>
<feature type="domain" description="Ubiquitin-like" evidence="4">
    <location>
        <begin position="269"/>
        <end position="342"/>
    </location>
</feature>
<accession>A0A2H8TQF9</accession>
<dbReference type="AlphaFoldDB" id="A0A2H8TQF9"/>
<dbReference type="InterPro" id="IPR052324">
    <property type="entry name" value="NFATC2-Int_DNA_Repair"/>
</dbReference>
<evidence type="ECO:0000256" key="3">
    <source>
        <dbReference type="SAM" id="MobiDB-lite"/>
    </source>
</evidence>
<reference evidence="5" key="1">
    <citation type="submission" date="2017-10" db="EMBL/GenBank/DDBJ databases">
        <title>Transcriptome Assembly of Sugarcane Aphid Adults.</title>
        <authorList>
            <person name="Scully E.D."/>
            <person name="Palmer N.A."/>
            <person name="Geib S.M."/>
            <person name="Sarath G."/>
            <person name="Sattler S.E."/>
        </authorList>
    </citation>
    <scope>NUCLEOTIDE SEQUENCE</scope>
    <source>
        <tissue evidence="5">Whole body</tissue>
    </source>
</reference>
<dbReference type="Gene3D" id="3.10.20.90">
    <property type="entry name" value="Phosphatidylinositol 3-kinase Catalytic Subunit, Chain A, domain 1"/>
    <property type="match status" value="2"/>
</dbReference>
<dbReference type="GO" id="GO:0005634">
    <property type="term" value="C:nucleus"/>
    <property type="evidence" value="ECO:0007669"/>
    <property type="project" value="UniProtKB-SubCell"/>
</dbReference>
<feature type="region of interest" description="Disordered" evidence="3">
    <location>
        <begin position="32"/>
        <end position="59"/>
    </location>
</feature>
<organism evidence="5">
    <name type="scientific">Melanaphis sacchari</name>
    <dbReference type="NCBI Taxonomy" id="742174"/>
    <lineage>
        <taxon>Eukaryota</taxon>
        <taxon>Metazoa</taxon>
        <taxon>Ecdysozoa</taxon>
        <taxon>Arthropoda</taxon>
        <taxon>Hexapoda</taxon>
        <taxon>Insecta</taxon>
        <taxon>Pterygota</taxon>
        <taxon>Neoptera</taxon>
        <taxon>Paraneoptera</taxon>
        <taxon>Hemiptera</taxon>
        <taxon>Sternorrhyncha</taxon>
        <taxon>Aphidomorpha</taxon>
        <taxon>Aphidoidea</taxon>
        <taxon>Aphididae</taxon>
        <taxon>Aphidini</taxon>
        <taxon>Melanaphis</taxon>
    </lineage>
</organism>
<dbReference type="InterPro" id="IPR029071">
    <property type="entry name" value="Ubiquitin-like_domsf"/>
</dbReference>
<dbReference type="RefSeq" id="XP_025208562.1">
    <property type="nucleotide sequence ID" value="XM_025352777.1"/>
</dbReference>
<dbReference type="InterPro" id="IPR000626">
    <property type="entry name" value="Ubiquitin-like_dom"/>
</dbReference>
<keyword evidence="2" id="KW-0539">Nucleus</keyword>
<dbReference type="OrthoDB" id="442921at2759"/>
<comment type="subcellular location">
    <subcellularLocation>
        <location evidence="1">Nucleus</location>
    </subcellularLocation>
</comment>
<name>A0A2H8TQF9_9HEMI</name>
<sequence length="342" mass="39603">MQNCINLVDISDEEDDDFDFVAQYRKLEKLQKEKANKNKPPPMDWEKMLSSSTSSQTVTSIDAPKGLSNNVQSINSTISNGNVTINLTESTSGITNAQRGLRRSRRSRNLAPLPTNVRILGPVISIGDFYDGYGEFPPREIKKDSKSDNDEDILANWEKRQIEEAQLEDAMAKVNHVMNIKVYWQQKRTYSFPLRMFQPISSIYEHFAKLESIEPSHVRLDLHKKTLSPEDTPNSINYKIVDFIDGSIEFYRSADDTPKVEEEPREEMVNYHIKQNNVKQPIIMEMKKTDNMLIMYIKLKELLNIELNSFKLMFDGEQVKFMDTMESLDLEGGECFELFFKE</sequence>
<evidence type="ECO:0000313" key="5">
    <source>
        <dbReference type="EMBL" id="MBW16437.1"/>
    </source>
</evidence>
<dbReference type="EMBL" id="GFXV01004632">
    <property type="protein sequence ID" value="MBW16437.1"/>
    <property type="molecule type" value="Transcribed_RNA"/>
</dbReference>
<feature type="compositionally biased region" description="Low complexity" evidence="3">
    <location>
        <begin position="50"/>
        <end position="59"/>
    </location>
</feature>
<evidence type="ECO:0000259" key="4">
    <source>
        <dbReference type="PROSITE" id="PS50053"/>
    </source>
</evidence>
<protein>
    <submittedName>
        <fullName evidence="5">Uncharacterized protein CG4449</fullName>
    </submittedName>
</protein>
<dbReference type="GeneID" id="112603948"/>
<dbReference type="CDD" id="cd01763">
    <property type="entry name" value="Ubl_SUMO_like"/>
    <property type="match status" value="1"/>
</dbReference>
<dbReference type="PANTHER" id="PTHR47187">
    <property type="entry name" value="NFATC2-INTERACTING PROTEIN"/>
    <property type="match status" value="1"/>
</dbReference>
<dbReference type="PROSITE" id="PS50053">
    <property type="entry name" value="UBIQUITIN_2"/>
    <property type="match status" value="1"/>
</dbReference>
<dbReference type="GO" id="GO:0045944">
    <property type="term" value="P:positive regulation of transcription by RNA polymerase II"/>
    <property type="evidence" value="ECO:0007669"/>
    <property type="project" value="TreeGrafter"/>
</dbReference>
<dbReference type="SUPFAM" id="SSF54236">
    <property type="entry name" value="Ubiquitin-like"/>
    <property type="match status" value="2"/>
</dbReference>
<dbReference type="PANTHER" id="PTHR47187:SF1">
    <property type="entry name" value="NFATC2-INTERACTING PROTEIN"/>
    <property type="match status" value="1"/>
</dbReference>
<evidence type="ECO:0000256" key="1">
    <source>
        <dbReference type="ARBA" id="ARBA00004123"/>
    </source>
</evidence>